<dbReference type="Pfam" id="PF13962">
    <property type="entry name" value="PGG"/>
    <property type="match status" value="1"/>
</dbReference>
<keyword evidence="3" id="KW-0677">Repeat</keyword>
<name>A0A7N2KL24_QUELO</name>
<dbReference type="PANTHER" id="PTHR24186">
    <property type="entry name" value="PROTEIN PHOSPHATASE 1 REGULATORY SUBUNIT"/>
    <property type="match status" value="1"/>
</dbReference>
<feature type="compositionally biased region" description="Polar residues" evidence="8">
    <location>
        <begin position="523"/>
        <end position="537"/>
    </location>
</feature>
<evidence type="ECO:0000259" key="10">
    <source>
        <dbReference type="Pfam" id="PF13962"/>
    </source>
</evidence>
<keyword evidence="12" id="KW-1185">Reference proteome</keyword>
<dbReference type="EnsemblPlants" id="QL01p006014:mrna">
    <property type="protein sequence ID" value="QL01p006014:mrna"/>
    <property type="gene ID" value="QL01p006014"/>
</dbReference>
<evidence type="ECO:0000256" key="4">
    <source>
        <dbReference type="ARBA" id="ARBA00022989"/>
    </source>
</evidence>
<keyword evidence="4 9" id="KW-1133">Transmembrane helix</keyword>
<feature type="repeat" description="ANK" evidence="7">
    <location>
        <begin position="220"/>
        <end position="252"/>
    </location>
</feature>
<dbReference type="PANTHER" id="PTHR24186:SF46">
    <property type="entry name" value="PROTEIN ACCELERATED CELL DEATH 6-LIKE"/>
    <property type="match status" value="1"/>
</dbReference>
<dbReference type="SUPFAM" id="SSF48403">
    <property type="entry name" value="Ankyrin repeat"/>
    <property type="match status" value="1"/>
</dbReference>
<proteinExistence type="predicted"/>
<evidence type="ECO:0000256" key="5">
    <source>
        <dbReference type="ARBA" id="ARBA00023043"/>
    </source>
</evidence>
<organism evidence="11 12">
    <name type="scientific">Quercus lobata</name>
    <name type="common">Valley oak</name>
    <dbReference type="NCBI Taxonomy" id="97700"/>
    <lineage>
        <taxon>Eukaryota</taxon>
        <taxon>Viridiplantae</taxon>
        <taxon>Streptophyta</taxon>
        <taxon>Embryophyta</taxon>
        <taxon>Tracheophyta</taxon>
        <taxon>Spermatophyta</taxon>
        <taxon>Magnoliopsida</taxon>
        <taxon>eudicotyledons</taxon>
        <taxon>Gunneridae</taxon>
        <taxon>Pentapetalae</taxon>
        <taxon>rosids</taxon>
        <taxon>fabids</taxon>
        <taxon>Fagales</taxon>
        <taxon>Fagaceae</taxon>
        <taxon>Quercus</taxon>
    </lineage>
</organism>
<dbReference type="InterPro" id="IPR036770">
    <property type="entry name" value="Ankyrin_rpt-contain_sf"/>
</dbReference>
<evidence type="ECO:0000256" key="7">
    <source>
        <dbReference type="PROSITE-ProRule" id="PRU00023"/>
    </source>
</evidence>
<keyword evidence="2 9" id="KW-0812">Transmembrane</keyword>
<evidence type="ECO:0000256" key="6">
    <source>
        <dbReference type="ARBA" id="ARBA00023136"/>
    </source>
</evidence>
<evidence type="ECO:0000256" key="8">
    <source>
        <dbReference type="SAM" id="MobiDB-lite"/>
    </source>
</evidence>
<dbReference type="PROSITE" id="PS50088">
    <property type="entry name" value="ANK_REPEAT"/>
    <property type="match status" value="1"/>
</dbReference>
<keyword evidence="6 9" id="KW-0472">Membrane</keyword>
<dbReference type="EMBL" id="LRBV02000001">
    <property type="status" value="NOT_ANNOTATED_CDS"/>
    <property type="molecule type" value="Genomic_DNA"/>
</dbReference>
<keyword evidence="5 7" id="KW-0040">ANK repeat</keyword>
<feature type="transmembrane region" description="Helical" evidence="9">
    <location>
        <begin position="544"/>
        <end position="565"/>
    </location>
</feature>
<dbReference type="Proteomes" id="UP000594261">
    <property type="component" value="Chromosome 1"/>
</dbReference>
<dbReference type="InParanoid" id="A0A7N2KL24"/>
<feature type="region of interest" description="Disordered" evidence="8">
    <location>
        <begin position="33"/>
        <end position="66"/>
    </location>
</feature>
<dbReference type="InterPro" id="IPR002110">
    <property type="entry name" value="Ankyrin_rpt"/>
</dbReference>
<evidence type="ECO:0000256" key="1">
    <source>
        <dbReference type="ARBA" id="ARBA00004141"/>
    </source>
</evidence>
<dbReference type="Gramene" id="QL01p006014:mrna">
    <property type="protein sequence ID" value="QL01p006014:mrna"/>
    <property type="gene ID" value="QL01p006014"/>
</dbReference>
<comment type="subcellular location">
    <subcellularLocation>
        <location evidence="1">Membrane</location>
        <topology evidence="1">Multi-pass membrane protein</topology>
    </subcellularLocation>
</comment>
<dbReference type="PROSITE" id="PS50297">
    <property type="entry name" value="ANK_REP_REGION"/>
    <property type="match status" value="1"/>
</dbReference>
<dbReference type="Gene3D" id="1.25.40.20">
    <property type="entry name" value="Ankyrin repeat-containing domain"/>
    <property type="match status" value="2"/>
</dbReference>
<feature type="domain" description="PGG" evidence="10">
    <location>
        <begin position="539"/>
        <end position="647"/>
    </location>
</feature>
<evidence type="ECO:0000256" key="2">
    <source>
        <dbReference type="ARBA" id="ARBA00022692"/>
    </source>
</evidence>
<evidence type="ECO:0000313" key="11">
    <source>
        <dbReference type="EnsemblPlants" id="QL01p006014:mrna"/>
    </source>
</evidence>
<sequence length="678" mass="75196">MPRKHSYSSPEVHHVPKQVLYIDAEMERKLPKDLEKVEESETVTEEEIAARPERKLETSKTSTDVSRRAANMHPDLYMAAKRGDTDFIKNLKAEDLERPVFQKTPQLNTVLHIAASLGHSQLVEAMLENSSGFWMDTNSAGELAVHVAASCGHLSTLKKLACVSGSVFLELQNNEGNTPLHLALMNKYSEVDLVLKTKYSEIAGFLVETNPEVSYCPNNEHKSPLYMAAEAGDAEMVKLMIEKADGINMAMVEGGGRILLPFDEVKLIAHAAITGKNIGFVTKKFRDLHRLDELKNFAANILLKLVIKSSIEIRTSIDVLDSVMSEGPHRIKDRDSKGMTPLSYAAHIGYLEGVRYFLNKFVDYMYESDRNGFFPIHTASSRGHIKIVQEFIQRCPDSVELLNHQDQNILHVAAMSGKAKVVNYMLKMPELEMLINEKDVDGNTSLHLTSNGGHPKVVSILTWDKRVDLKLLNDEGKTALDIAGEYSGKVPSFRERLTWLALRHAGVSHAPCPSMDKDKETITENSQSSKPRQTPNMDNYKDRVNTLLVVATLVATVTFAAGFTVPGGNDDSDPNKGMAKFLRHHLFQAFIISNTIAMYSSVTVVVALIWAQLGDLNLVIASLKFAVPILGLALIMVSSAFMTGSYLMHVMKEEEAKAICSVLSQIQILVQKMSTTAT</sequence>
<reference evidence="11 12" key="1">
    <citation type="journal article" date="2016" name="G3 (Bethesda)">
        <title>First Draft Assembly and Annotation of the Genome of a California Endemic Oak Quercus lobata Nee (Fagaceae).</title>
        <authorList>
            <person name="Sork V.L."/>
            <person name="Fitz-Gibbon S.T."/>
            <person name="Puiu D."/>
            <person name="Crepeau M."/>
            <person name="Gugger P.F."/>
            <person name="Sherman R."/>
            <person name="Stevens K."/>
            <person name="Langley C.H."/>
            <person name="Pellegrini M."/>
            <person name="Salzberg S.L."/>
        </authorList>
    </citation>
    <scope>NUCLEOTIDE SEQUENCE [LARGE SCALE GENOMIC DNA]</scope>
    <source>
        <strain evidence="11 12">cv. SW786</strain>
    </source>
</reference>
<feature type="region of interest" description="Disordered" evidence="8">
    <location>
        <begin position="510"/>
        <end position="539"/>
    </location>
</feature>
<evidence type="ECO:0000256" key="9">
    <source>
        <dbReference type="SAM" id="Phobius"/>
    </source>
</evidence>
<dbReference type="Pfam" id="PF12796">
    <property type="entry name" value="Ank_2"/>
    <property type="match status" value="4"/>
</dbReference>
<feature type="transmembrane region" description="Helical" evidence="9">
    <location>
        <begin position="586"/>
        <end position="613"/>
    </location>
</feature>
<reference evidence="11" key="2">
    <citation type="submission" date="2021-01" db="UniProtKB">
        <authorList>
            <consortium name="EnsemblPlants"/>
        </authorList>
    </citation>
    <scope>IDENTIFICATION</scope>
</reference>
<protein>
    <recommendedName>
        <fullName evidence="10">PGG domain-containing protein</fullName>
    </recommendedName>
</protein>
<evidence type="ECO:0000256" key="3">
    <source>
        <dbReference type="ARBA" id="ARBA00022737"/>
    </source>
</evidence>
<dbReference type="GO" id="GO:0005886">
    <property type="term" value="C:plasma membrane"/>
    <property type="evidence" value="ECO:0007669"/>
    <property type="project" value="TreeGrafter"/>
</dbReference>
<evidence type="ECO:0000313" key="12">
    <source>
        <dbReference type="Proteomes" id="UP000594261"/>
    </source>
</evidence>
<feature type="compositionally biased region" description="Basic and acidic residues" evidence="8">
    <location>
        <begin position="48"/>
        <end position="58"/>
    </location>
</feature>
<dbReference type="OMA" id="RERLTWM"/>
<dbReference type="FunCoup" id="A0A7N2KL24">
    <property type="interactions" value="3"/>
</dbReference>
<feature type="transmembrane region" description="Helical" evidence="9">
    <location>
        <begin position="625"/>
        <end position="647"/>
    </location>
</feature>
<dbReference type="InterPro" id="IPR026961">
    <property type="entry name" value="PGG_dom"/>
</dbReference>
<dbReference type="SMART" id="SM00248">
    <property type="entry name" value="ANK"/>
    <property type="match status" value="9"/>
</dbReference>
<dbReference type="AlphaFoldDB" id="A0A7N2KL24"/>
<accession>A0A7N2KL24</accession>